<accession>A0A3M6TJB2</accession>
<dbReference type="OrthoDB" id="5962533at2759"/>
<evidence type="ECO:0000313" key="1">
    <source>
        <dbReference type="EMBL" id="RMX41421.1"/>
    </source>
</evidence>
<reference evidence="1 2" key="1">
    <citation type="journal article" date="2018" name="Sci. Rep.">
        <title>Comparative analysis of the Pocillopora damicornis genome highlights role of immune system in coral evolution.</title>
        <authorList>
            <person name="Cunning R."/>
            <person name="Bay R.A."/>
            <person name="Gillette P."/>
            <person name="Baker A.C."/>
            <person name="Traylor-Knowles N."/>
        </authorList>
    </citation>
    <scope>NUCLEOTIDE SEQUENCE [LARGE SCALE GENOMIC DNA]</scope>
    <source>
        <strain evidence="1">RSMAS</strain>
        <tissue evidence="1">Whole animal</tissue>
    </source>
</reference>
<keyword evidence="2" id="KW-1185">Reference proteome</keyword>
<organism evidence="1 2">
    <name type="scientific">Pocillopora damicornis</name>
    <name type="common">Cauliflower coral</name>
    <name type="synonym">Millepora damicornis</name>
    <dbReference type="NCBI Taxonomy" id="46731"/>
    <lineage>
        <taxon>Eukaryota</taxon>
        <taxon>Metazoa</taxon>
        <taxon>Cnidaria</taxon>
        <taxon>Anthozoa</taxon>
        <taxon>Hexacorallia</taxon>
        <taxon>Scleractinia</taxon>
        <taxon>Astrocoeniina</taxon>
        <taxon>Pocilloporidae</taxon>
        <taxon>Pocillopora</taxon>
    </lineage>
</organism>
<proteinExistence type="predicted"/>
<comment type="caution">
    <text evidence="1">The sequence shown here is derived from an EMBL/GenBank/DDBJ whole genome shotgun (WGS) entry which is preliminary data.</text>
</comment>
<dbReference type="EMBL" id="RCHS01003494">
    <property type="protein sequence ID" value="RMX41421.1"/>
    <property type="molecule type" value="Genomic_DNA"/>
</dbReference>
<protein>
    <submittedName>
        <fullName evidence="1">Uncharacterized protein</fullName>
    </submittedName>
</protein>
<sequence>MQSQWRQDFGLLRKDRSRVRGRLITINYEESTLIWISKSSHNNSLLRYRVSDITQREGVPKGSTEHAQEVKEQARSLLSSLPKVFRPKVLAKVSHNGESFVGASIAVSDFLRPLYLHKRIADFRKPSLREAIIFHQPLETADTQDWSSEASKIYGTHTPSDTTKPACGNCRRTFRNLEGFVRENEQGDDNNTTILGACAEYCPVNKLLHDETNDGSEIGPRLHMNLGRCLELFQKFDAIGKQCQEADSSENKRIQKKVYKQVHPILDIFGRSPEFNNKF</sequence>
<name>A0A3M6TJB2_POCDA</name>
<gene>
    <name evidence="1" type="ORF">pdam_00013482</name>
</gene>
<dbReference type="AlphaFoldDB" id="A0A3M6TJB2"/>
<dbReference type="Proteomes" id="UP000275408">
    <property type="component" value="Unassembled WGS sequence"/>
</dbReference>
<evidence type="ECO:0000313" key="2">
    <source>
        <dbReference type="Proteomes" id="UP000275408"/>
    </source>
</evidence>